<feature type="signal peptide" evidence="10">
    <location>
        <begin position="1"/>
        <end position="21"/>
    </location>
</feature>
<sequence>MRVPIIAWHVLFHVGISTQSAIQNAGNQTSYVHGAYYSSWSAEDGQPPSAMNVSILSHVYYAFAMLAEDGHLYHSDNATDLTFLVDGQKGGLKAFSHLKQRNPNLKLILSIGGESGSTYFASVASNAAKRTRFAQSARSWMDQFGFDGIDIDWEHPETAVEGANFLQLIQAARQQLPSPRYSISAAVAADQWYLSFLPLSKVSQILDQVNMMCYDFVGSWSATSGYQSPLYLPKNPPKSYTESSCDAAVSYTLKKGLQATKVVLGVPVYGWSFLNTTGPGQSFKKVGGSDGSFDYRDLPRPGAREYVNKEVVAAYSIGGDGGFVTYDNVDTVTIKAGYVKSRGLGGLFYWTGTGDAKGQRSLVIAGYNGLHSK</sequence>
<keyword evidence="6" id="KW-0119">Carbohydrate metabolism</keyword>
<evidence type="ECO:0000256" key="5">
    <source>
        <dbReference type="ARBA" id="ARBA00023024"/>
    </source>
</evidence>
<dbReference type="PANTHER" id="PTHR11177:SF228">
    <property type="entry name" value="CHITINASE"/>
    <property type="match status" value="1"/>
</dbReference>
<keyword evidence="13" id="KW-1185">Reference proteome</keyword>
<comment type="caution">
    <text evidence="12">The sequence shown here is derived from an EMBL/GenBank/DDBJ whole genome shotgun (WGS) entry which is preliminary data.</text>
</comment>
<dbReference type="EMBL" id="ML996084">
    <property type="protein sequence ID" value="KAF2153690.1"/>
    <property type="molecule type" value="Genomic_DNA"/>
</dbReference>
<dbReference type="OrthoDB" id="76388at2759"/>
<proteinExistence type="inferred from homology"/>
<evidence type="ECO:0000256" key="10">
    <source>
        <dbReference type="SAM" id="SignalP"/>
    </source>
</evidence>
<dbReference type="InterPro" id="IPR050314">
    <property type="entry name" value="Glycosyl_Hydrlase_18"/>
</dbReference>
<dbReference type="GO" id="GO:0006032">
    <property type="term" value="P:chitin catabolic process"/>
    <property type="evidence" value="ECO:0007669"/>
    <property type="project" value="UniProtKB-KW"/>
</dbReference>
<keyword evidence="10" id="KW-0732">Signal</keyword>
<dbReference type="InterPro" id="IPR001579">
    <property type="entry name" value="Glyco_hydro_18_chit_AS"/>
</dbReference>
<keyword evidence="5" id="KW-0146">Chitin degradation</keyword>
<dbReference type="AlphaFoldDB" id="A0A9P4MGJ8"/>
<evidence type="ECO:0000259" key="11">
    <source>
        <dbReference type="PROSITE" id="PS51910"/>
    </source>
</evidence>
<dbReference type="Gene3D" id="3.10.50.10">
    <property type="match status" value="1"/>
</dbReference>
<evidence type="ECO:0000256" key="4">
    <source>
        <dbReference type="ARBA" id="ARBA00022801"/>
    </source>
</evidence>
<reference evidence="12" key="1">
    <citation type="journal article" date="2020" name="Stud. Mycol.">
        <title>101 Dothideomycetes genomes: a test case for predicting lifestyles and emergence of pathogens.</title>
        <authorList>
            <person name="Haridas S."/>
            <person name="Albert R."/>
            <person name="Binder M."/>
            <person name="Bloem J."/>
            <person name="Labutti K."/>
            <person name="Salamov A."/>
            <person name="Andreopoulos B."/>
            <person name="Baker S."/>
            <person name="Barry K."/>
            <person name="Bills G."/>
            <person name="Bluhm B."/>
            <person name="Cannon C."/>
            <person name="Castanera R."/>
            <person name="Culley D."/>
            <person name="Daum C."/>
            <person name="Ezra D."/>
            <person name="Gonzalez J."/>
            <person name="Henrissat B."/>
            <person name="Kuo A."/>
            <person name="Liang C."/>
            <person name="Lipzen A."/>
            <person name="Lutzoni F."/>
            <person name="Magnuson J."/>
            <person name="Mondo S."/>
            <person name="Nolan M."/>
            <person name="Ohm R."/>
            <person name="Pangilinan J."/>
            <person name="Park H.-J."/>
            <person name="Ramirez L."/>
            <person name="Alfaro M."/>
            <person name="Sun H."/>
            <person name="Tritt A."/>
            <person name="Yoshinaga Y."/>
            <person name="Zwiers L.-H."/>
            <person name="Turgeon B."/>
            <person name="Goodwin S."/>
            <person name="Spatafora J."/>
            <person name="Crous P."/>
            <person name="Grigoriev I."/>
        </authorList>
    </citation>
    <scope>NUCLEOTIDE SEQUENCE</scope>
    <source>
        <strain evidence="12">CBS 260.36</strain>
    </source>
</reference>
<keyword evidence="4 9" id="KW-0378">Hydrolase</keyword>
<evidence type="ECO:0000256" key="2">
    <source>
        <dbReference type="ARBA" id="ARBA00008682"/>
    </source>
</evidence>
<dbReference type="InterPro" id="IPR029070">
    <property type="entry name" value="Chitinase_insertion_sf"/>
</dbReference>
<dbReference type="SUPFAM" id="SSF54556">
    <property type="entry name" value="Chitinase insertion domain"/>
    <property type="match status" value="1"/>
</dbReference>
<dbReference type="InterPro" id="IPR017853">
    <property type="entry name" value="GH"/>
</dbReference>
<dbReference type="InterPro" id="IPR001223">
    <property type="entry name" value="Glyco_hydro18_cat"/>
</dbReference>
<dbReference type="Proteomes" id="UP000799439">
    <property type="component" value="Unassembled WGS sequence"/>
</dbReference>
<accession>A0A9P4MGJ8</accession>
<evidence type="ECO:0000256" key="7">
    <source>
        <dbReference type="ARBA" id="ARBA00023295"/>
    </source>
</evidence>
<evidence type="ECO:0000256" key="9">
    <source>
        <dbReference type="RuleBase" id="RU000489"/>
    </source>
</evidence>
<feature type="domain" description="GH18" evidence="11">
    <location>
        <begin position="31"/>
        <end position="373"/>
    </location>
</feature>
<dbReference type="Gene3D" id="3.20.20.80">
    <property type="entry name" value="Glycosidases"/>
    <property type="match status" value="1"/>
</dbReference>
<dbReference type="GO" id="GO:0008843">
    <property type="term" value="F:endochitinase activity"/>
    <property type="evidence" value="ECO:0007669"/>
    <property type="project" value="UniProtKB-EC"/>
</dbReference>
<dbReference type="PROSITE" id="PS51910">
    <property type="entry name" value="GH18_2"/>
    <property type="match status" value="1"/>
</dbReference>
<feature type="chain" id="PRO_5040260999" description="chitinase" evidence="10">
    <location>
        <begin position="22"/>
        <end position="373"/>
    </location>
</feature>
<dbReference type="GO" id="GO:0008061">
    <property type="term" value="F:chitin binding"/>
    <property type="evidence" value="ECO:0007669"/>
    <property type="project" value="InterPro"/>
</dbReference>
<comment type="catalytic activity">
    <reaction evidence="1">
        <text>Random endo-hydrolysis of N-acetyl-beta-D-glucosaminide (1-&gt;4)-beta-linkages in chitin and chitodextrins.</text>
        <dbReference type="EC" id="3.2.1.14"/>
    </reaction>
</comment>
<dbReference type="GO" id="GO:0000272">
    <property type="term" value="P:polysaccharide catabolic process"/>
    <property type="evidence" value="ECO:0007669"/>
    <property type="project" value="UniProtKB-KW"/>
</dbReference>
<evidence type="ECO:0000256" key="3">
    <source>
        <dbReference type="ARBA" id="ARBA00012729"/>
    </source>
</evidence>
<dbReference type="GO" id="GO:0005576">
    <property type="term" value="C:extracellular region"/>
    <property type="evidence" value="ECO:0007669"/>
    <property type="project" value="TreeGrafter"/>
</dbReference>
<evidence type="ECO:0000313" key="13">
    <source>
        <dbReference type="Proteomes" id="UP000799439"/>
    </source>
</evidence>
<keyword evidence="7 9" id="KW-0326">Glycosidase</keyword>
<evidence type="ECO:0000313" key="12">
    <source>
        <dbReference type="EMBL" id="KAF2153690.1"/>
    </source>
</evidence>
<evidence type="ECO:0000256" key="1">
    <source>
        <dbReference type="ARBA" id="ARBA00000822"/>
    </source>
</evidence>
<dbReference type="EC" id="3.2.1.14" evidence="3"/>
<dbReference type="Pfam" id="PF00704">
    <property type="entry name" value="Glyco_hydro_18"/>
    <property type="match status" value="1"/>
</dbReference>
<dbReference type="PANTHER" id="PTHR11177">
    <property type="entry name" value="CHITINASE"/>
    <property type="match status" value="1"/>
</dbReference>
<gene>
    <name evidence="12" type="ORF">K461DRAFT_304857</name>
</gene>
<dbReference type="PROSITE" id="PS01095">
    <property type="entry name" value="GH18_1"/>
    <property type="match status" value="1"/>
</dbReference>
<comment type="similarity">
    <text evidence="2">Belongs to the glycosyl hydrolase 18 family. Chitinase class V subfamily.</text>
</comment>
<dbReference type="SUPFAM" id="SSF51445">
    <property type="entry name" value="(Trans)glycosidases"/>
    <property type="match status" value="1"/>
</dbReference>
<evidence type="ECO:0000256" key="6">
    <source>
        <dbReference type="ARBA" id="ARBA00023277"/>
    </source>
</evidence>
<dbReference type="SMART" id="SM00636">
    <property type="entry name" value="Glyco_18"/>
    <property type="match status" value="1"/>
</dbReference>
<organism evidence="12 13">
    <name type="scientific">Myriangium duriaei CBS 260.36</name>
    <dbReference type="NCBI Taxonomy" id="1168546"/>
    <lineage>
        <taxon>Eukaryota</taxon>
        <taxon>Fungi</taxon>
        <taxon>Dikarya</taxon>
        <taxon>Ascomycota</taxon>
        <taxon>Pezizomycotina</taxon>
        <taxon>Dothideomycetes</taxon>
        <taxon>Dothideomycetidae</taxon>
        <taxon>Myriangiales</taxon>
        <taxon>Myriangiaceae</taxon>
        <taxon>Myriangium</taxon>
    </lineage>
</organism>
<name>A0A9P4MGJ8_9PEZI</name>
<keyword evidence="8" id="KW-0624">Polysaccharide degradation</keyword>
<protein>
    <recommendedName>
        <fullName evidence="3">chitinase</fullName>
        <ecNumber evidence="3">3.2.1.14</ecNumber>
    </recommendedName>
</protein>
<evidence type="ECO:0000256" key="8">
    <source>
        <dbReference type="ARBA" id="ARBA00023326"/>
    </source>
</evidence>
<dbReference type="InterPro" id="IPR011583">
    <property type="entry name" value="Chitinase_II/V-like_cat"/>
</dbReference>